<dbReference type="InterPro" id="IPR018037">
    <property type="entry name" value="FixH_proteobacterial"/>
</dbReference>
<evidence type="ECO:0000256" key="1">
    <source>
        <dbReference type="SAM" id="Phobius"/>
    </source>
</evidence>
<dbReference type="RefSeq" id="WP_012523356.1">
    <property type="nucleotide sequence ID" value="NC_011144.1"/>
</dbReference>
<dbReference type="STRING" id="450851.PHZ_c2809"/>
<dbReference type="InterPro" id="IPR008620">
    <property type="entry name" value="FixH"/>
</dbReference>
<dbReference type="KEGG" id="pzu:PHZ_c2809"/>
<dbReference type="EMBL" id="CP000747">
    <property type="protein sequence ID" value="ACG79218.1"/>
    <property type="molecule type" value="Genomic_DNA"/>
</dbReference>
<dbReference type="OrthoDB" id="1495896at2"/>
<keyword evidence="3" id="KW-1185">Reference proteome</keyword>
<gene>
    <name evidence="2" type="ordered locus">PHZ_c2809</name>
</gene>
<feature type="transmembrane region" description="Helical" evidence="1">
    <location>
        <begin position="20"/>
        <end position="43"/>
    </location>
</feature>
<organism evidence="2 3">
    <name type="scientific">Phenylobacterium zucineum (strain HLK1)</name>
    <dbReference type="NCBI Taxonomy" id="450851"/>
    <lineage>
        <taxon>Bacteria</taxon>
        <taxon>Pseudomonadati</taxon>
        <taxon>Pseudomonadota</taxon>
        <taxon>Alphaproteobacteria</taxon>
        <taxon>Caulobacterales</taxon>
        <taxon>Caulobacteraceae</taxon>
        <taxon>Phenylobacterium</taxon>
    </lineage>
</organism>
<dbReference type="Proteomes" id="UP000001868">
    <property type="component" value="Chromosome"/>
</dbReference>
<keyword evidence="1" id="KW-0812">Transmembrane</keyword>
<evidence type="ECO:0000313" key="2">
    <source>
        <dbReference type="EMBL" id="ACG79218.1"/>
    </source>
</evidence>
<sequence length="164" mass="17449">MSATDMTEPTGGFRITGRHVLAAMVGFFAVIIAVDATFTVLAVKTFPGQVSVTPYEDGLLYNRQIAQAEAQARLGWRAAAEAGPGLVTVQFVDSDGRPVQGLTVTGRLERPATEAGKIAPKFAEVAPGRYVAPTGAIEGAWDLTAEAVDSQGRRFTAERRLTWP</sequence>
<dbReference type="Pfam" id="PF05751">
    <property type="entry name" value="FixH"/>
    <property type="match status" value="1"/>
</dbReference>
<keyword evidence="1" id="KW-1133">Transmembrane helix</keyword>
<keyword evidence="1" id="KW-0472">Membrane</keyword>
<evidence type="ECO:0000313" key="3">
    <source>
        <dbReference type="Proteomes" id="UP000001868"/>
    </source>
</evidence>
<protein>
    <submittedName>
        <fullName evidence="2">Ferredoxin</fullName>
    </submittedName>
</protein>
<accession>B4R8A0</accession>
<dbReference type="AlphaFoldDB" id="B4R8A0"/>
<name>B4R8A0_PHEZH</name>
<dbReference type="eggNOG" id="COG5456">
    <property type="taxonomic scope" value="Bacteria"/>
</dbReference>
<dbReference type="PIRSF" id="PIRSF011386">
    <property type="entry name" value="FixH"/>
    <property type="match status" value="1"/>
</dbReference>
<reference evidence="2 3" key="1">
    <citation type="journal article" date="2008" name="BMC Genomics">
        <title>Complete genome of Phenylobacterium zucineum - a novel facultative intracellular bacterium isolated from human erythroleukemia cell line K562.</title>
        <authorList>
            <person name="Luo Y."/>
            <person name="Xu X."/>
            <person name="Ding Z."/>
            <person name="Liu Z."/>
            <person name="Zhang B."/>
            <person name="Yan Z."/>
            <person name="Sun J."/>
            <person name="Hu S."/>
            <person name="Hu X."/>
        </authorList>
    </citation>
    <scope>NUCLEOTIDE SEQUENCE [LARGE SCALE GENOMIC DNA]</scope>
    <source>
        <strain evidence="2 3">HLK1</strain>
    </source>
</reference>
<dbReference type="HOGENOM" id="CLU_111458_0_0_5"/>
<proteinExistence type="predicted"/>